<evidence type="ECO:0000256" key="2">
    <source>
        <dbReference type="ARBA" id="ARBA00022729"/>
    </source>
</evidence>
<accession>A0A0R2DKP9</accession>
<evidence type="ECO:0000313" key="8">
    <source>
        <dbReference type="Proteomes" id="UP000051378"/>
    </source>
</evidence>
<dbReference type="GO" id="GO:0009253">
    <property type="term" value="P:peptidoglycan catabolic process"/>
    <property type="evidence" value="ECO:0007669"/>
    <property type="project" value="InterPro"/>
</dbReference>
<dbReference type="Proteomes" id="UP000051378">
    <property type="component" value="Unassembled WGS sequence"/>
</dbReference>
<protein>
    <submittedName>
        <fullName evidence="7">Autolysin</fullName>
    </submittedName>
</protein>
<proteinExistence type="inferred from homology"/>
<dbReference type="SUPFAM" id="SSF82057">
    <property type="entry name" value="Prokaryotic SH3-related domain"/>
    <property type="match status" value="1"/>
</dbReference>
<feature type="signal peptide" evidence="5">
    <location>
        <begin position="1"/>
        <end position="18"/>
    </location>
</feature>
<dbReference type="Pfam" id="PF13457">
    <property type="entry name" value="GW"/>
    <property type="match status" value="8"/>
</dbReference>
<feature type="chain" id="PRO_5039682956" evidence="5">
    <location>
        <begin position="19"/>
        <end position="987"/>
    </location>
</feature>
<dbReference type="OrthoDB" id="9816557at2"/>
<dbReference type="RefSeq" id="WP_056974018.1">
    <property type="nucleotide sequence ID" value="NZ_AYZL01000006.1"/>
</dbReference>
<dbReference type="Gene3D" id="2.30.30.170">
    <property type="match status" value="6"/>
</dbReference>
<evidence type="ECO:0000313" key="7">
    <source>
        <dbReference type="EMBL" id="KRN04688.1"/>
    </source>
</evidence>
<keyword evidence="3" id="KW-0677">Repeat</keyword>
<dbReference type="Gene3D" id="3.40.80.10">
    <property type="entry name" value="Peptidoglycan recognition protein-like"/>
    <property type="match status" value="1"/>
</dbReference>
<organism evidence="7 8">
    <name type="scientific">Holzapfeliella floricola DSM 23037 = JCM 16512</name>
    <dbReference type="NCBI Taxonomy" id="1423744"/>
    <lineage>
        <taxon>Bacteria</taxon>
        <taxon>Bacillati</taxon>
        <taxon>Bacillota</taxon>
        <taxon>Bacilli</taxon>
        <taxon>Lactobacillales</taxon>
        <taxon>Lactobacillaceae</taxon>
        <taxon>Holzapfeliella</taxon>
    </lineage>
</organism>
<dbReference type="InterPro" id="IPR036505">
    <property type="entry name" value="Amidase/PGRP_sf"/>
</dbReference>
<dbReference type="InterPro" id="IPR002502">
    <property type="entry name" value="Amidase_domain"/>
</dbReference>
<feature type="domain" description="N-acetylmuramoyl-L-alanine amidase" evidence="6">
    <location>
        <begin position="66"/>
        <end position="209"/>
    </location>
</feature>
<evidence type="ECO:0000256" key="1">
    <source>
        <dbReference type="ARBA" id="ARBA00006088"/>
    </source>
</evidence>
<name>A0A0R2DKP9_9LACO</name>
<dbReference type="Pfam" id="PF01510">
    <property type="entry name" value="Amidase_2"/>
    <property type="match status" value="1"/>
</dbReference>
<dbReference type="GO" id="GO:0008745">
    <property type="term" value="F:N-acetylmuramoyl-L-alanine amidase activity"/>
    <property type="evidence" value="ECO:0007669"/>
    <property type="project" value="InterPro"/>
</dbReference>
<keyword evidence="2 5" id="KW-0732">Signal</keyword>
<reference evidence="7 8" key="1">
    <citation type="journal article" date="2015" name="Genome Announc.">
        <title>Expanding the biotechnology potential of lactobacilli through comparative genomics of 213 strains and associated genera.</title>
        <authorList>
            <person name="Sun Z."/>
            <person name="Harris H.M."/>
            <person name="McCann A."/>
            <person name="Guo C."/>
            <person name="Argimon S."/>
            <person name="Zhang W."/>
            <person name="Yang X."/>
            <person name="Jeffery I.B."/>
            <person name="Cooney J.C."/>
            <person name="Kagawa T.F."/>
            <person name="Liu W."/>
            <person name="Song Y."/>
            <person name="Salvetti E."/>
            <person name="Wrobel A."/>
            <person name="Rasinkangas P."/>
            <person name="Parkhill J."/>
            <person name="Rea M.C."/>
            <person name="O'Sullivan O."/>
            <person name="Ritari J."/>
            <person name="Douillard F.P."/>
            <person name="Paul Ross R."/>
            <person name="Yang R."/>
            <person name="Briner A.E."/>
            <person name="Felis G.E."/>
            <person name="de Vos W.M."/>
            <person name="Barrangou R."/>
            <person name="Klaenhammer T.R."/>
            <person name="Caufield P.W."/>
            <person name="Cui Y."/>
            <person name="Zhang H."/>
            <person name="O'Toole P.W."/>
        </authorList>
    </citation>
    <scope>NUCLEOTIDE SEQUENCE [LARGE SCALE GENOMIC DNA]</scope>
    <source>
        <strain evidence="7 8">DSM 23037</strain>
    </source>
</reference>
<dbReference type="PATRIC" id="fig|1423744.4.peg.1072"/>
<sequence length="987" mass="106781">MKSTNKKMLKLVSASSLALTLTLAIQNNSTNQQSDNQSHVVQAATSQVNDYIKTKGFANPAVNISASTFTSDGTYRYGRPEGVVIHETANPTSTIYNEVTYMKNNWDDIGAYVHAFVDKSQVIQIHNPSRSVWGAGPVANKRYIQVELVREKTFDGFARSVNNDAYYVASLLKTYNLPVDSAEYDGAGTVWSHNAVSKFLGGTNHTDPVAYFNSYGYSMDQFIDLVNQKYQALGGNTSSQSPTPTPTPTPTPSNTVSQYGATEKQYTVKSGTSGYLYTLGSDNKFNQSSSASSLANGQIYSTNTKATYNGETYSLLKNSSNVPFSWIKDADLVEYIKNQDPITSQSSTSSLATINAGQPIYQYTDEGYKSSNSATSQATLTLTTKAITKSGKTYYLATLNGQNYGWVNANNVSIVKPEVSNFNSPVTVNGNQPVYYLTGTGFGDAGYSNSLSDISQITQQATYNGQTYYLLSNSQGSPLAWINSKGVSLKAKPKPVVADFTSNASIKGGYNTYYLTGNGFSNAGNSSQLTGINRVLQKATLEGQTYYLVGNGSTPIAWISESGVTLQGNTPAPEPAKPAISNYSMTNIQVGANQPAYYLGSNGFSDSGQKSQEFSVTQVIQKATYANKTYYLLADSAGSPVVWVPADAVSQKANPTPQQPQNTKPVYSDVNQAASLNSNYKTYYMMDSGLVDSGMLTQSITSAKSVVKKAQIDSTTYYLVSDGQSPLAWVAESGVNFNTTANQPKPQKPTVSQITPQNITLKGNQNAYYLMDSFVDAGSTSSFANVAKEVTAKVNYNNQTYYLVSDGQSPLAWVPEAAVSFSTNTNNSTPMASQYTMSDVNQSATVKSNYKIYYLMAEGMVEGGLSQNLQNVNAVVKKATYNNQTYYLVSDGQTPLAWINSQGVNLNANTNSSQQNVTPISGTVTINYPNASIAIWDKPASSTIDGRYLPHDSQWQIFAKQTTADGRVWYCVGTDQWIDAQYANLAN</sequence>
<evidence type="ECO:0000256" key="4">
    <source>
        <dbReference type="SAM" id="MobiDB-lite"/>
    </source>
</evidence>
<dbReference type="CDD" id="cd06583">
    <property type="entry name" value="PGRP"/>
    <property type="match status" value="1"/>
</dbReference>
<feature type="region of interest" description="Disordered" evidence="4">
    <location>
        <begin position="233"/>
        <end position="257"/>
    </location>
</feature>
<dbReference type="SUPFAM" id="SSF55846">
    <property type="entry name" value="N-acetylmuramoyl-L-alanine amidase-like"/>
    <property type="match status" value="1"/>
</dbReference>
<comment type="similarity">
    <text evidence="1">In the N-terminal section; belongs to the N-acetylmuramoyl-L-alanine amidase 2 family.</text>
</comment>
<dbReference type="STRING" id="1423744.FC86_GL001044"/>
<evidence type="ECO:0000256" key="3">
    <source>
        <dbReference type="ARBA" id="ARBA00022737"/>
    </source>
</evidence>
<gene>
    <name evidence="7" type="ORF">FC86_GL001044</name>
</gene>
<evidence type="ECO:0000256" key="5">
    <source>
        <dbReference type="SAM" id="SignalP"/>
    </source>
</evidence>
<evidence type="ECO:0000259" key="6">
    <source>
        <dbReference type="SMART" id="SM00644"/>
    </source>
</evidence>
<dbReference type="InterPro" id="IPR038200">
    <property type="entry name" value="GW_dom_sf"/>
</dbReference>
<dbReference type="SMART" id="SM00644">
    <property type="entry name" value="Ami_2"/>
    <property type="match status" value="1"/>
</dbReference>
<dbReference type="InterPro" id="IPR025987">
    <property type="entry name" value="GW_dom"/>
</dbReference>
<dbReference type="AlphaFoldDB" id="A0A0R2DKP9"/>
<comment type="caution">
    <text evidence="7">The sequence shown here is derived from an EMBL/GenBank/DDBJ whole genome shotgun (WGS) entry which is preliminary data.</text>
</comment>
<keyword evidence="8" id="KW-1185">Reference proteome</keyword>
<dbReference type="EMBL" id="AYZL01000006">
    <property type="protein sequence ID" value="KRN04688.1"/>
    <property type="molecule type" value="Genomic_DNA"/>
</dbReference>